<organism evidence="1 2">
    <name type="scientific">Thalassolituus oleivorans MIL-1</name>
    <dbReference type="NCBI Taxonomy" id="1298593"/>
    <lineage>
        <taxon>Bacteria</taxon>
        <taxon>Pseudomonadati</taxon>
        <taxon>Pseudomonadota</taxon>
        <taxon>Gammaproteobacteria</taxon>
        <taxon>Oceanospirillales</taxon>
        <taxon>Oceanospirillaceae</taxon>
        <taxon>Thalassolituus</taxon>
    </lineage>
</organism>
<dbReference type="AlphaFoldDB" id="M5DTX6"/>
<sequence length="381" mass="43359">MYILRYFELFRYMVYCFFYGVVCETKSAAERESGCVLFVYGEYALKQSSSSEIVRVFNDVTGSRCVNVLTRDELSPWLFLHKFTYFVLYLLRSKRLDWISLIVCAGAAKARFDTKVIGRFLFDFNVIKLVTFCDAIGAENIFAQIVSDEDVVSYTLQHGQYRGLEEVNFSQDIEAISNFCSDYLFCWGEATVCEFEKYGIGRDRMLCVGRFMDRSNLTVVDELSSHGCFGVVFSGENSKLNNFDLVRFSELISSASGLGYYVKLHPSNSLKDYSDLFGSGFVGVIDDSNEYFKNTRFSIMAMTGFFIECIARKQIFYVCDVDGLAPVFRKFLPQLDVCSELSNLGSKELDFSALKLLFDSNEFQVEIVVSELFGVGNGIFL</sequence>
<reference evidence="1 2" key="1">
    <citation type="journal article" date="2013" name="Genome Announc.">
        <title>Genome Sequence of Thalassolituus oleivorans MIL-1 (DSM 14913T).</title>
        <authorList>
            <person name="Golyshin P.N."/>
            <person name="Werner J."/>
            <person name="Chernikova T.N."/>
            <person name="Tran H."/>
            <person name="Ferrer M."/>
            <person name="Yakimov M.M."/>
            <person name="Teeling H."/>
            <person name="Golyshina O.V."/>
        </authorList>
    </citation>
    <scope>NUCLEOTIDE SEQUENCE [LARGE SCALE GENOMIC DNA]</scope>
    <source>
        <strain evidence="1 2">MIL-1</strain>
    </source>
</reference>
<protein>
    <submittedName>
        <fullName evidence="1">Uncharacterized protein</fullName>
    </submittedName>
</protein>
<proteinExistence type="predicted"/>
<dbReference type="HOGENOM" id="CLU_725469_0_0_6"/>
<dbReference type="Proteomes" id="UP000011866">
    <property type="component" value="Chromosome"/>
</dbReference>
<evidence type="ECO:0000313" key="2">
    <source>
        <dbReference type="Proteomes" id="UP000011866"/>
    </source>
</evidence>
<dbReference type="EMBL" id="HF680312">
    <property type="protein sequence ID" value="CCU72969.1"/>
    <property type="molecule type" value="Genomic_DNA"/>
</dbReference>
<name>M5DTX6_9GAMM</name>
<accession>M5DTX6</accession>
<dbReference type="eggNOG" id="ENOG5032WFV">
    <property type="taxonomic scope" value="Bacteria"/>
</dbReference>
<gene>
    <name evidence="1" type="ORF">TOL_2570</name>
</gene>
<dbReference type="GeneID" id="79177345"/>
<keyword evidence="2" id="KW-1185">Reference proteome</keyword>
<dbReference type="KEGG" id="tol:TOL_2570"/>
<evidence type="ECO:0000313" key="1">
    <source>
        <dbReference type="EMBL" id="CCU72969.1"/>
    </source>
</evidence>
<dbReference type="RefSeq" id="WP_015487685.1">
    <property type="nucleotide sequence ID" value="NC_020888.1"/>
</dbReference>